<dbReference type="EMBL" id="JADEWZ010000082">
    <property type="protein sequence ID" value="MBE9119118.1"/>
    <property type="molecule type" value="Genomic_DNA"/>
</dbReference>
<sequence length="705" mass="78870">MQEEFIASKKQLESWDGLTNNLSLASLALCGVSAPIALYATAKNQPGGILAGYSLTGTGLFCLFGSLLVGRIVGDKLSRIRAELKLAEKRYHEGKTEGISQGKQETEGEWEKDKQKRDRAWESKLTNQLTQQKQEIEKSTKALTERLEAIIAQKEEQIAQLREAFVIARSEGESEASRRYERRLTDLNEDLELARNRVRRVEDLKRENEQLNFALQARQQALDSKEEMLRHREMQTAQSQSQMQQVVENNRQLQQLTANLQREMEMREQEIAVMVESTRNQAVAETQEKLANLYQLELEKASAIAARLKAELSTYRRRENLDKGLPELRNLLVRGDKPILKPAFIVGDQGSGKALHSVELARLFSLGADSVIAVALDISEGGREDSSWARLGVPVTNDREAFFRLLKAVKAQLDNPQSSLPFRNDKQRYWASPPILLFIDEALTSFAGMDKNELVEISEAIRAIETRGSKRKVFLVAMGTNDQIQNLSPEGKGSKGGTQAVKIWNTGTLNSYLQIYLNDAAKALATDEELKANLGLQHYLAAYGDGYFIASAKWTDGKGKFLKPFKHVSHHGHLLTETIPSRAIEPVNLAPCPGFFPQEITRLYQQFLKPEIESGLENDGLEDTSPLSGDEVGMEGSEGMRKSLERLLELNSQNPPLEEDENSSKGMEIAPTCPHCGGKDLAKNGKRKSGKQRLKCKSCKKNFSI</sequence>
<protein>
    <submittedName>
        <fullName evidence="4">Uncharacterized protein</fullName>
    </submittedName>
</protein>
<keyword evidence="3" id="KW-0472">Membrane</keyword>
<dbReference type="AlphaFoldDB" id="A0A8J7E2A3"/>
<feature type="coiled-coil region" evidence="1">
    <location>
        <begin position="122"/>
        <end position="318"/>
    </location>
</feature>
<feature type="region of interest" description="Disordered" evidence="2">
    <location>
        <begin position="95"/>
        <end position="119"/>
    </location>
</feature>
<keyword evidence="3" id="KW-1133">Transmembrane helix</keyword>
<accession>A0A8J7E2A3</accession>
<dbReference type="RefSeq" id="WP_194032211.1">
    <property type="nucleotide sequence ID" value="NZ_JADEWZ010000082.1"/>
</dbReference>
<gene>
    <name evidence="4" type="ORF">IQ249_25000</name>
</gene>
<evidence type="ECO:0000256" key="2">
    <source>
        <dbReference type="SAM" id="MobiDB-lite"/>
    </source>
</evidence>
<organism evidence="4 5">
    <name type="scientific">Lusitaniella coriacea LEGE 07157</name>
    <dbReference type="NCBI Taxonomy" id="945747"/>
    <lineage>
        <taxon>Bacteria</taxon>
        <taxon>Bacillati</taxon>
        <taxon>Cyanobacteriota</taxon>
        <taxon>Cyanophyceae</taxon>
        <taxon>Spirulinales</taxon>
        <taxon>Lusitaniellaceae</taxon>
        <taxon>Lusitaniella</taxon>
    </lineage>
</organism>
<proteinExistence type="predicted"/>
<evidence type="ECO:0000256" key="1">
    <source>
        <dbReference type="SAM" id="Coils"/>
    </source>
</evidence>
<dbReference type="Proteomes" id="UP000654482">
    <property type="component" value="Unassembled WGS sequence"/>
</dbReference>
<keyword evidence="5" id="KW-1185">Reference proteome</keyword>
<name>A0A8J7E2A3_9CYAN</name>
<comment type="caution">
    <text evidence="4">The sequence shown here is derived from an EMBL/GenBank/DDBJ whole genome shotgun (WGS) entry which is preliminary data.</text>
</comment>
<reference evidence="4" key="1">
    <citation type="submission" date="2020-10" db="EMBL/GenBank/DDBJ databases">
        <authorList>
            <person name="Castelo-Branco R."/>
            <person name="Eusebio N."/>
            <person name="Adriana R."/>
            <person name="Vieira A."/>
            <person name="Brugerolle De Fraissinette N."/>
            <person name="Rezende De Castro R."/>
            <person name="Schneider M.P."/>
            <person name="Vasconcelos V."/>
            <person name="Leao P.N."/>
        </authorList>
    </citation>
    <scope>NUCLEOTIDE SEQUENCE</scope>
    <source>
        <strain evidence="4">LEGE 07157</strain>
    </source>
</reference>
<keyword evidence="3" id="KW-0812">Transmembrane</keyword>
<evidence type="ECO:0000313" key="5">
    <source>
        <dbReference type="Proteomes" id="UP000654482"/>
    </source>
</evidence>
<feature type="compositionally biased region" description="Basic and acidic residues" evidence="2">
    <location>
        <begin position="104"/>
        <end position="119"/>
    </location>
</feature>
<feature type="transmembrane region" description="Helical" evidence="3">
    <location>
        <begin position="48"/>
        <end position="69"/>
    </location>
</feature>
<evidence type="ECO:0000256" key="3">
    <source>
        <dbReference type="SAM" id="Phobius"/>
    </source>
</evidence>
<keyword evidence="1" id="KW-0175">Coiled coil</keyword>
<feature type="region of interest" description="Disordered" evidence="2">
    <location>
        <begin position="651"/>
        <end position="690"/>
    </location>
</feature>
<evidence type="ECO:0000313" key="4">
    <source>
        <dbReference type="EMBL" id="MBE9119118.1"/>
    </source>
</evidence>
<feature type="region of interest" description="Disordered" evidence="2">
    <location>
        <begin position="615"/>
        <end position="637"/>
    </location>
</feature>